<dbReference type="EMBL" id="BLXT01000492">
    <property type="protein sequence ID" value="GFN77543.1"/>
    <property type="molecule type" value="Genomic_DNA"/>
</dbReference>
<accession>A0AAV3Y627</accession>
<sequence>MDSEAKEDAGQESAEDGAGEEKEEPAKDTPMEGEPGAAPGPEESGGEGQSRNSRSLIASGVSERAINGKTQTPAVGFESSGRSCPAYLEEANKPKKLSIIVKKAHPQR</sequence>
<gene>
    <name evidence="2" type="ORF">PoB_000404900</name>
</gene>
<organism evidence="2 3">
    <name type="scientific">Plakobranchus ocellatus</name>
    <dbReference type="NCBI Taxonomy" id="259542"/>
    <lineage>
        <taxon>Eukaryota</taxon>
        <taxon>Metazoa</taxon>
        <taxon>Spiralia</taxon>
        <taxon>Lophotrochozoa</taxon>
        <taxon>Mollusca</taxon>
        <taxon>Gastropoda</taxon>
        <taxon>Heterobranchia</taxon>
        <taxon>Euthyneura</taxon>
        <taxon>Panpulmonata</taxon>
        <taxon>Sacoglossa</taxon>
        <taxon>Placobranchoidea</taxon>
        <taxon>Plakobranchidae</taxon>
        <taxon>Plakobranchus</taxon>
    </lineage>
</organism>
<feature type="compositionally biased region" description="Low complexity" evidence="1">
    <location>
        <begin position="32"/>
        <end position="42"/>
    </location>
</feature>
<dbReference type="AlphaFoldDB" id="A0AAV3Y627"/>
<evidence type="ECO:0000313" key="3">
    <source>
        <dbReference type="Proteomes" id="UP000735302"/>
    </source>
</evidence>
<name>A0AAV3Y627_9GAST</name>
<evidence type="ECO:0000256" key="1">
    <source>
        <dbReference type="SAM" id="MobiDB-lite"/>
    </source>
</evidence>
<feature type="region of interest" description="Disordered" evidence="1">
    <location>
        <begin position="1"/>
        <end position="81"/>
    </location>
</feature>
<keyword evidence="3" id="KW-1185">Reference proteome</keyword>
<dbReference type="Proteomes" id="UP000735302">
    <property type="component" value="Unassembled WGS sequence"/>
</dbReference>
<comment type="caution">
    <text evidence="2">The sequence shown here is derived from an EMBL/GenBank/DDBJ whole genome shotgun (WGS) entry which is preliminary data.</text>
</comment>
<evidence type="ECO:0000313" key="2">
    <source>
        <dbReference type="EMBL" id="GFN77543.1"/>
    </source>
</evidence>
<reference evidence="2 3" key="1">
    <citation type="journal article" date="2021" name="Elife">
        <title>Chloroplast acquisition without the gene transfer in kleptoplastic sea slugs, Plakobranchus ocellatus.</title>
        <authorList>
            <person name="Maeda T."/>
            <person name="Takahashi S."/>
            <person name="Yoshida T."/>
            <person name="Shimamura S."/>
            <person name="Takaki Y."/>
            <person name="Nagai Y."/>
            <person name="Toyoda A."/>
            <person name="Suzuki Y."/>
            <person name="Arimoto A."/>
            <person name="Ishii H."/>
            <person name="Satoh N."/>
            <person name="Nishiyama T."/>
            <person name="Hasebe M."/>
            <person name="Maruyama T."/>
            <person name="Minagawa J."/>
            <person name="Obokata J."/>
            <person name="Shigenobu S."/>
        </authorList>
    </citation>
    <scope>NUCLEOTIDE SEQUENCE [LARGE SCALE GENOMIC DNA]</scope>
</reference>
<feature type="compositionally biased region" description="Acidic residues" evidence="1">
    <location>
        <begin position="13"/>
        <end position="23"/>
    </location>
</feature>
<proteinExistence type="predicted"/>
<protein>
    <submittedName>
        <fullName evidence="2">Uncharacterized protein</fullName>
    </submittedName>
</protein>